<evidence type="ECO:0008006" key="5">
    <source>
        <dbReference type="Google" id="ProtNLM"/>
    </source>
</evidence>
<evidence type="ECO:0000313" key="3">
    <source>
        <dbReference type="EMBL" id="SIR79199.1"/>
    </source>
</evidence>
<feature type="transmembrane region" description="Helical" evidence="2">
    <location>
        <begin position="421"/>
        <end position="444"/>
    </location>
</feature>
<evidence type="ECO:0000256" key="2">
    <source>
        <dbReference type="SAM" id="Phobius"/>
    </source>
</evidence>
<keyword evidence="4" id="KW-1185">Reference proteome</keyword>
<evidence type="ECO:0000313" key="4">
    <source>
        <dbReference type="Proteomes" id="UP000186096"/>
    </source>
</evidence>
<dbReference type="Proteomes" id="UP000186096">
    <property type="component" value="Unassembled WGS sequence"/>
</dbReference>
<reference evidence="4" key="1">
    <citation type="submission" date="2017-01" db="EMBL/GenBank/DDBJ databases">
        <authorList>
            <person name="Varghese N."/>
            <person name="Submissions S."/>
        </authorList>
    </citation>
    <scope>NUCLEOTIDE SEQUENCE [LARGE SCALE GENOMIC DNA]</scope>
    <source>
        <strain evidence="4">ATCC 12950</strain>
    </source>
</reference>
<dbReference type="InterPro" id="IPR027417">
    <property type="entry name" value="P-loop_NTPase"/>
</dbReference>
<proteinExistence type="predicted"/>
<feature type="region of interest" description="Disordered" evidence="1">
    <location>
        <begin position="575"/>
        <end position="606"/>
    </location>
</feature>
<dbReference type="STRING" id="58117.SAMN05421833_115173"/>
<dbReference type="Gene3D" id="3.40.50.300">
    <property type="entry name" value="P-loop containing nucleotide triphosphate hydrolases"/>
    <property type="match status" value="1"/>
</dbReference>
<name>A0A1N7DTV5_9ACTN</name>
<keyword evidence="2" id="KW-0812">Transmembrane</keyword>
<organism evidence="3 4">
    <name type="scientific">Microbispora rosea</name>
    <dbReference type="NCBI Taxonomy" id="58117"/>
    <lineage>
        <taxon>Bacteria</taxon>
        <taxon>Bacillati</taxon>
        <taxon>Actinomycetota</taxon>
        <taxon>Actinomycetes</taxon>
        <taxon>Streptosporangiales</taxon>
        <taxon>Streptosporangiaceae</taxon>
        <taxon>Microbispora</taxon>
    </lineage>
</organism>
<dbReference type="AlphaFoldDB" id="A0A1N7DTV5"/>
<feature type="region of interest" description="Disordered" evidence="1">
    <location>
        <begin position="498"/>
        <end position="553"/>
    </location>
</feature>
<feature type="compositionally biased region" description="Pro residues" evidence="1">
    <location>
        <begin position="517"/>
        <end position="529"/>
    </location>
</feature>
<keyword evidence="2" id="KW-1133">Transmembrane helix</keyword>
<evidence type="ECO:0000256" key="1">
    <source>
        <dbReference type="SAM" id="MobiDB-lite"/>
    </source>
</evidence>
<dbReference type="SUPFAM" id="SSF52540">
    <property type="entry name" value="P-loop containing nucleoside triphosphate hydrolases"/>
    <property type="match status" value="1"/>
</dbReference>
<gene>
    <name evidence="3" type="ORF">SAMN05421833_115173</name>
</gene>
<keyword evidence="2" id="KW-0472">Membrane</keyword>
<accession>A0A1N7DTV5</accession>
<dbReference type="EMBL" id="FTNI01000015">
    <property type="protein sequence ID" value="SIR79199.1"/>
    <property type="molecule type" value="Genomic_DNA"/>
</dbReference>
<feature type="transmembrane region" description="Helical" evidence="2">
    <location>
        <begin position="456"/>
        <end position="477"/>
    </location>
</feature>
<protein>
    <recommendedName>
        <fullName evidence="5">AAA ATPase domain-containing protein</fullName>
    </recommendedName>
</protein>
<feature type="compositionally biased region" description="Low complexity" evidence="1">
    <location>
        <begin position="586"/>
        <end position="597"/>
    </location>
</feature>
<sequence length="820" mass="83510">MGHQVDIGGDVYGVVIVGDGNVVTYYADRASRVEPGGSVPDVARRPAPSDPLLAGVLWGRDGELAQIDRWLRTPGALVQVHGVPGIGKSALLRRIAADRRAAGDEVVFLSGAGRPAEDLVQELFEVCYDSPDHRPSPMRLRRLMGMVRALIVVDDFDGPPSDLAALLDATPASSLLIGSSARGLVEDSYYLELRGLPEVAAMALVTHQAGIPLTPAQAVAARDLCRHSGGHPRLLLQAAAVLALTGEIGADPRSVLAASLDLDALAVYRVLGALPGRPVTPGLLAALAGIASAGGAIATLTRLRLVDHSGGAVVRSDDSAHEQFDAAVYASNLAAWAATATRGQIVGSAPAVIGVLELAMAREAYDPARILARTVAAALGRSLRWGAWGRVLHLGAQAAARVGAADDLAYFQSEENTRKRALGLAAGFTVGGAGAGVAIGTLGGKTGAGIVSVQSIAIAVVTAATVATLGVIGVSVATTHPSSSPAAYVTPTIYNPSQPVVPPLSDTGQPVTTRPSSPSPPPSPSPPRSPETVTPSPQRPPPDAGLKLSASSVSAGQAVTARATGFSPGEPVAFVWSGPAGSGQPATTTADAQGAAARDITPGTAPGSYTITATGSVSGRSAHGTVSVITLTLSPPSVAAGQKLTVSARGFDDGEPVTFTLDGASLGTVAAQAGGASLEATAPGTPGDFEIVATGRSQDRRAPARLQVTGRDLSGTWKWGSGSFELRPVRGGWDGYTRADVGEPISRCVFRTGDLTLRIRGADPNYAGTEVLWIHGQNGQNCVSKWAAATAVKVSAGGDRIDIESTSPFGQGTERNVLTR</sequence>